<dbReference type="EMBL" id="GL732588">
    <property type="protein sequence ID" value="EFX73705.1"/>
    <property type="molecule type" value="Genomic_DNA"/>
</dbReference>
<sequence>MTDKLQLSLRVPHQQQQHPTITAEPAIGTTNNTWMGDPIHKRPNHKRPNHKRPNHKRPNI</sequence>
<dbReference type="KEGG" id="dpx:DAPPUDRAFT_252647"/>
<dbReference type="AlphaFoldDB" id="E9H367"/>
<organism evidence="2 3">
    <name type="scientific">Daphnia pulex</name>
    <name type="common">Water flea</name>
    <dbReference type="NCBI Taxonomy" id="6669"/>
    <lineage>
        <taxon>Eukaryota</taxon>
        <taxon>Metazoa</taxon>
        <taxon>Ecdysozoa</taxon>
        <taxon>Arthropoda</taxon>
        <taxon>Crustacea</taxon>
        <taxon>Branchiopoda</taxon>
        <taxon>Diplostraca</taxon>
        <taxon>Cladocera</taxon>
        <taxon>Anomopoda</taxon>
        <taxon>Daphniidae</taxon>
        <taxon>Daphnia</taxon>
    </lineage>
</organism>
<dbReference type="HOGENOM" id="CLU_2944049_0_0_1"/>
<feature type="region of interest" description="Disordered" evidence="1">
    <location>
        <begin position="1"/>
        <end position="60"/>
    </location>
</feature>
<dbReference type="Proteomes" id="UP000000305">
    <property type="component" value="Unassembled WGS sequence"/>
</dbReference>
<accession>E9H367</accession>
<evidence type="ECO:0000313" key="2">
    <source>
        <dbReference type="EMBL" id="EFX73705.1"/>
    </source>
</evidence>
<name>E9H367_DAPPU</name>
<evidence type="ECO:0000313" key="3">
    <source>
        <dbReference type="Proteomes" id="UP000000305"/>
    </source>
</evidence>
<reference evidence="2 3" key="1">
    <citation type="journal article" date="2011" name="Science">
        <title>The ecoresponsive genome of Daphnia pulex.</title>
        <authorList>
            <person name="Colbourne J.K."/>
            <person name="Pfrender M.E."/>
            <person name="Gilbert D."/>
            <person name="Thomas W.K."/>
            <person name="Tucker A."/>
            <person name="Oakley T.H."/>
            <person name="Tokishita S."/>
            <person name="Aerts A."/>
            <person name="Arnold G.J."/>
            <person name="Basu M.K."/>
            <person name="Bauer D.J."/>
            <person name="Caceres C.E."/>
            <person name="Carmel L."/>
            <person name="Casola C."/>
            <person name="Choi J.H."/>
            <person name="Detter J.C."/>
            <person name="Dong Q."/>
            <person name="Dusheyko S."/>
            <person name="Eads B.D."/>
            <person name="Frohlich T."/>
            <person name="Geiler-Samerotte K.A."/>
            <person name="Gerlach D."/>
            <person name="Hatcher P."/>
            <person name="Jogdeo S."/>
            <person name="Krijgsveld J."/>
            <person name="Kriventseva E.V."/>
            <person name="Kultz D."/>
            <person name="Laforsch C."/>
            <person name="Lindquist E."/>
            <person name="Lopez J."/>
            <person name="Manak J.R."/>
            <person name="Muller J."/>
            <person name="Pangilinan J."/>
            <person name="Patwardhan R.P."/>
            <person name="Pitluck S."/>
            <person name="Pritham E.J."/>
            <person name="Rechtsteiner A."/>
            <person name="Rho M."/>
            <person name="Rogozin I.B."/>
            <person name="Sakarya O."/>
            <person name="Salamov A."/>
            <person name="Schaack S."/>
            <person name="Shapiro H."/>
            <person name="Shiga Y."/>
            <person name="Skalitzky C."/>
            <person name="Smith Z."/>
            <person name="Souvorov A."/>
            <person name="Sung W."/>
            <person name="Tang Z."/>
            <person name="Tsuchiya D."/>
            <person name="Tu H."/>
            <person name="Vos H."/>
            <person name="Wang M."/>
            <person name="Wolf Y.I."/>
            <person name="Yamagata H."/>
            <person name="Yamada T."/>
            <person name="Ye Y."/>
            <person name="Shaw J.R."/>
            <person name="Andrews J."/>
            <person name="Crease T.J."/>
            <person name="Tang H."/>
            <person name="Lucas S.M."/>
            <person name="Robertson H.M."/>
            <person name="Bork P."/>
            <person name="Koonin E.V."/>
            <person name="Zdobnov E.M."/>
            <person name="Grigoriev I.V."/>
            <person name="Lynch M."/>
            <person name="Boore J.L."/>
        </authorList>
    </citation>
    <scope>NUCLEOTIDE SEQUENCE [LARGE SCALE GENOMIC DNA]</scope>
</reference>
<protein>
    <submittedName>
        <fullName evidence="2">Uncharacterized protein</fullName>
    </submittedName>
</protein>
<gene>
    <name evidence="2" type="ORF">DAPPUDRAFT_252647</name>
</gene>
<proteinExistence type="predicted"/>
<evidence type="ECO:0000256" key="1">
    <source>
        <dbReference type="SAM" id="MobiDB-lite"/>
    </source>
</evidence>
<dbReference type="InParanoid" id="E9H367"/>
<keyword evidence="3" id="KW-1185">Reference proteome</keyword>
<feature type="compositionally biased region" description="Basic residues" evidence="1">
    <location>
        <begin position="41"/>
        <end position="60"/>
    </location>
</feature>